<feature type="region of interest" description="Disordered" evidence="9">
    <location>
        <begin position="84"/>
        <end position="150"/>
    </location>
</feature>
<dbReference type="PROSITE" id="PS00411">
    <property type="entry name" value="KINESIN_MOTOR_1"/>
    <property type="match status" value="1"/>
</dbReference>
<organism evidence="11 12">
    <name type="scientific">Carnegiea gigantea</name>
    <dbReference type="NCBI Taxonomy" id="171969"/>
    <lineage>
        <taxon>Eukaryota</taxon>
        <taxon>Viridiplantae</taxon>
        <taxon>Streptophyta</taxon>
        <taxon>Embryophyta</taxon>
        <taxon>Tracheophyta</taxon>
        <taxon>Spermatophyta</taxon>
        <taxon>Magnoliopsida</taxon>
        <taxon>eudicotyledons</taxon>
        <taxon>Gunneridae</taxon>
        <taxon>Pentapetalae</taxon>
        <taxon>Caryophyllales</taxon>
        <taxon>Cactineae</taxon>
        <taxon>Cactaceae</taxon>
        <taxon>Cactoideae</taxon>
        <taxon>Echinocereeae</taxon>
        <taxon>Carnegiea</taxon>
    </lineage>
</organism>
<evidence type="ECO:0000256" key="3">
    <source>
        <dbReference type="ARBA" id="ARBA00022840"/>
    </source>
</evidence>
<dbReference type="Proteomes" id="UP001153076">
    <property type="component" value="Unassembled WGS sequence"/>
</dbReference>
<dbReference type="GO" id="GO:0008017">
    <property type="term" value="F:microtubule binding"/>
    <property type="evidence" value="ECO:0007669"/>
    <property type="project" value="InterPro"/>
</dbReference>
<evidence type="ECO:0000256" key="4">
    <source>
        <dbReference type="ARBA" id="ARBA00023054"/>
    </source>
</evidence>
<evidence type="ECO:0000256" key="5">
    <source>
        <dbReference type="ARBA" id="ARBA00023175"/>
    </source>
</evidence>
<protein>
    <recommendedName>
        <fullName evidence="7">Kinesin-like protein</fullName>
    </recommendedName>
</protein>
<dbReference type="SMART" id="SM00129">
    <property type="entry name" value="KISc"/>
    <property type="match status" value="1"/>
</dbReference>
<evidence type="ECO:0000256" key="8">
    <source>
        <dbReference type="SAM" id="Coils"/>
    </source>
</evidence>
<feature type="binding site" evidence="6">
    <location>
        <begin position="301"/>
        <end position="308"/>
    </location>
    <ligand>
        <name>ATP</name>
        <dbReference type="ChEBI" id="CHEBI:30616"/>
    </ligand>
</feature>
<dbReference type="PANTHER" id="PTHR47968:SF13">
    <property type="entry name" value="KINESIN-LIKE PROTEIN KIF19 ISOFORM X1"/>
    <property type="match status" value="1"/>
</dbReference>
<feature type="compositionally biased region" description="Basic and acidic residues" evidence="9">
    <location>
        <begin position="21"/>
        <end position="30"/>
    </location>
</feature>
<proteinExistence type="inferred from homology"/>
<feature type="compositionally biased region" description="Pro residues" evidence="9">
    <location>
        <begin position="576"/>
        <end position="591"/>
    </location>
</feature>
<gene>
    <name evidence="11" type="ORF">Cgig2_015489</name>
</gene>
<evidence type="ECO:0000313" key="11">
    <source>
        <dbReference type="EMBL" id="KAJ8442148.1"/>
    </source>
</evidence>
<dbReference type="GO" id="GO:0003777">
    <property type="term" value="F:microtubule motor activity"/>
    <property type="evidence" value="ECO:0007669"/>
    <property type="project" value="InterPro"/>
</dbReference>
<keyword evidence="4 8" id="KW-0175">Coiled coil</keyword>
<feature type="compositionally biased region" description="Polar residues" evidence="9">
    <location>
        <begin position="125"/>
        <end position="138"/>
    </location>
</feature>
<comment type="caution">
    <text evidence="11">The sequence shown here is derived from an EMBL/GenBank/DDBJ whole genome shotgun (WGS) entry which is preliminary data.</text>
</comment>
<dbReference type="PANTHER" id="PTHR47968">
    <property type="entry name" value="CENTROMERE PROTEIN E"/>
    <property type="match status" value="1"/>
</dbReference>
<reference evidence="11" key="1">
    <citation type="submission" date="2022-04" db="EMBL/GenBank/DDBJ databases">
        <title>Carnegiea gigantea Genome sequencing and assembly v2.</title>
        <authorList>
            <person name="Copetti D."/>
            <person name="Sanderson M.J."/>
            <person name="Burquez A."/>
            <person name="Wojciechowski M.F."/>
        </authorList>
    </citation>
    <scope>NUCLEOTIDE SEQUENCE</scope>
    <source>
        <strain evidence="11">SGP5-SGP5p</strain>
        <tissue evidence="11">Aerial part</tissue>
    </source>
</reference>
<dbReference type="AlphaFoldDB" id="A0A9Q1KF22"/>
<feature type="domain" description="Kinesin motor" evidence="10">
    <location>
        <begin position="209"/>
        <end position="516"/>
    </location>
</feature>
<dbReference type="InterPro" id="IPR019821">
    <property type="entry name" value="Kinesin_motor_CS"/>
</dbReference>
<dbReference type="GO" id="GO:0005874">
    <property type="term" value="C:microtubule"/>
    <property type="evidence" value="ECO:0007669"/>
    <property type="project" value="UniProtKB-KW"/>
</dbReference>
<keyword evidence="5 6" id="KW-0505">Motor protein</keyword>
<dbReference type="InterPro" id="IPR027417">
    <property type="entry name" value="P-loop_NTPase"/>
</dbReference>
<dbReference type="InterPro" id="IPR036961">
    <property type="entry name" value="Kinesin_motor_dom_sf"/>
</dbReference>
<name>A0A9Q1KF22_9CARY</name>
<dbReference type="InterPro" id="IPR001752">
    <property type="entry name" value="Kinesin_motor_dom"/>
</dbReference>
<keyword evidence="12" id="KW-1185">Reference proteome</keyword>
<evidence type="ECO:0000256" key="9">
    <source>
        <dbReference type="SAM" id="MobiDB-lite"/>
    </source>
</evidence>
<evidence type="ECO:0000256" key="7">
    <source>
        <dbReference type="RuleBase" id="RU000394"/>
    </source>
</evidence>
<dbReference type="OrthoDB" id="3176171at2759"/>
<dbReference type="GO" id="GO:0005524">
    <property type="term" value="F:ATP binding"/>
    <property type="evidence" value="ECO:0007669"/>
    <property type="project" value="UniProtKB-UniRule"/>
</dbReference>
<dbReference type="Pfam" id="PF00225">
    <property type="entry name" value="Kinesin"/>
    <property type="match status" value="2"/>
</dbReference>
<feature type="region of interest" description="Disordered" evidence="9">
    <location>
        <begin position="569"/>
        <end position="609"/>
    </location>
</feature>
<evidence type="ECO:0000259" key="10">
    <source>
        <dbReference type="PROSITE" id="PS50067"/>
    </source>
</evidence>
<keyword evidence="3 6" id="KW-0067">ATP-binding</keyword>
<dbReference type="EMBL" id="JAKOGI010000145">
    <property type="protein sequence ID" value="KAJ8442148.1"/>
    <property type="molecule type" value="Genomic_DNA"/>
</dbReference>
<dbReference type="InterPro" id="IPR027640">
    <property type="entry name" value="Kinesin-like_fam"/>
</dbReference>
<dbReference type="SUPFAM" id="SSF52540">
    <property type="entry name" value="P-loop containing nucleoside triphosphate hydrolases"/>
    <property type="match status" value="1"/>
</dbReference>
<evidence type="ECO:0000256" key="1">
    <source>
        <dbReference type="ARBA" id="ARBA00022701"/>
    </source>
</evidence>
<feature type="region of interest" description="Disordered" evidence="9">
    <location>
        <begin position="1"/>
        <end position="36"/>
    </location>
</feature>
<comment type="similarity">
    <text evidence="6 7">Belongs to the TRAFAC class myosin-kinesin ATPase superfamily. Kinesin family.</text>
</comment>
<sequence length="767" mass="85565">MPVSTRSQILSKEDESGETTAKTEHIEKTQMRNPHHGLKEKLKSLTLLYEQQKLVSMGVKNQNFKPQEKNILPLPALDRCGSFKTEERDSNKQQLPPFVPLNQKETLPTSTTSAEKSPVTRENPIPNSTVTKTYVLTQPPNPNPSFDDAKENVAANGDRIVGFTCPRKAPVSTTVARKLSLGSQMEARRAKTGQEMDPLFERQSNGNSRIMVFVRLRPMMKKEKEAGSRSCVRIVNRRDVYLTEFASEHDYLRLKRVRGRHFTFDASFPESATQQEVYSTTTSELVEAVLQGRNGSVFCYGATGAGKTYTMLGTVENPGVMVLAIKDLFTKVRQRSCDGNHVVHLSYLEGIVAAGLSQYRAYSTDEVMALLLQGNKNRTTEPTRMNETSSRSHAILQVVVEYRTRDAAMNIVNRVGKLSLIDLAGSERALATDQRTLRSIEGANINRSLLALSSCINALVEGKKHIPYRNSKLTQLLKDSLGGACNTVMIANISPSNLSFGETQNTLHWADRAKEIRNKAYETTEELVQDGVTDAEQAKLLLEVQKENRELRVQLAKQQQKILSLQAQSLAANSSPTPPPSGSSILSPPPSSNKANDKRKPKTKSAEETVRELQQVVKALEREIERMKRDHSVQIKKRDEKIRELSLKMAKYSEAEGLKMLVTRTSLRPRETTNGEVKTPGHRFLSPAPTAKKRTFWDITTANSPSVTTANGRKTRSHVNAEPVAPPSMLLQLANQCLWSVLILGPHIANYIIQPGFARQRLSPYKQ</sequence>
<feature type="compositionally biased region" description="Polar residues" evidence="9">
    <location>
        <begin position="1"/>
        <end position="10"/>
    </location>
</feature>
<evidence type="ECO:0000256" key="6">
    <source>
        <dbReference type="PROSITE-ProRule" id="PRU00283"/>
    </source>
</evidence>
<dbReference type="GO" id="GO:0007018">
    <property type="term" value="P:microtubule-based movement"/>
    <property type="evidence" value="ECO:0007669"/>
    <property type="project" value="InterPro"/>
</dbReference>
<feature type="coiled-coil region" evidence="8">
    <location>
        <begin position="541"/>
        <end position="568"/>
    </location>
</feature>
<feature type="compositionally biased region" description="Polar residues" evidence="9">
    <location>
        <begin position="103"/>
        <end position="115"/>
    </location>
</feature>
<keyword evidence="2 6" id="KW-0547">Nucleotide-binding</keyword>
<dbReference type="PRINTS" id="PR00380">
    <property type="entry name" value="KINESINHEAVY"/>
</dbReference>
<dbReference type="PROSITE" id="PS50067">
    <property type="entry name" value="KINESIN_MOTOR_2"/>
    <property type="match status" value="1"/>
</dbReference>
<accession>A0A9Q1KF22</accession>
<evidence type="ECO:0000256" key="2">
    <source>
        <dbReference type="ARBA" id="ARBA00022741"/>
    </source>
</evidence>
<dbReference type="Gene3D" id="3.40.850.10">
    <property type="entry name" value="Kinesin motor domain"/>
    <property type="match status" value="2"/>
</dbReference>
<evidence type="ECO:0000313" key="12">
    <source>
        <dbReference type="Proteomes" id="UP001153076"/>
    </source>
</evidence>
<keyword evidence="1 7" id="KW-0493">Microtubule</keyword>